<dbReference type="SMART" id="SM00034">
    <property type="entry name" value="CLECT"/>
    <property type="match status" value="1"/>
</dbReference>
<evidence type="ECO:0000256" key="1">
    <source>
        <dbReference type="ARBA" id="ARBA00023157"/>
    </source>
</evidence>
<dbReference type="Proteomes" id="UP000507470">
    <property type="component" value="Unassembled WGS sequence"/>
</dbReference>
<feature type="domain" description="C-type lectin" evidence="3">
    <location>
        <begin position="56"/>
        <end position="173"/>
    </location>
</feature>
<keyword evidence="5" id="KW-1185">Reference proteome</keyword>
<dbReference type="OrthoDB" id="6080307at2759"/>
<dbReference type="EMBL" id="CACVKT020000966">
    <property type="protein sequence ID" value="CAC5364320.1"/>
    <property type="molecule type" value="Genomic_DNA"/>
</dbReference>
<dbReference type="InterPro" id="IPR016187">
    <property type="entry name" value="CTDL_fold"/>
</dbReference>
<accession>A0A6J8AD45</accession>
<organism evidence="4 5">
    <name type="scientific">Mytilus coruscus</name>
    <name type="common">Sea mussel</name>
    <dbReference type="NCBI Taxonomy" id="42192"/>
    <lineage>
        <taxon>Eukaryota</taxon>
        <taxon>Metazoa</taxon>
        <taxon>Spiralia</taxon>
        <taxon>Lophotrochozoa</taxon>
        <taxon>Mollusca</taxon>
        <taxon>Bivalvia</taxon>
        <taxon>Autobranchia</taxon>
        <taxon>Pteriomorphia</taxon>
        <taxon>Mytilida</taxon>
        <taxon>Mytiloidea</taxon>
        <taxon>Mytilidae</taxon>
        <taxon>Mytilinae</taxon>
        <taxon>Mytilus</taxon>
    </lineage>
</organism>
<dbReference type="Gene3D" id="3.10.100.10">
    <property type="entry name" value="Mannose-Binding Protein A, subunit A"/>
    <property type="match status" value="1"/>
</dbReference>
<dbReference type="SUPFAM" id="SSF56436">
    <property type="entry name" value="C-type lectin-like"/>
    <property type="match status" value="1"/>
</dbReference>
<evidence type="ECO:0000313" key="4">
    <source>
        <dbReference type="EMBL" id="CAC5364320.1"/>
    </source>
</evidence>
<dbReference type="PROSITE" id="PS00615">
    <property type="entry name" value="C_TYPE_LECTIN_1"/>
    <property type="match status" value="1"/>
</dbReference>
<reference evidence="4 5" key="1">
    <citation type="submission" date="2020-06" db="EMBL/GenBank/DDBJ databases">
        <authorList>
            <person name="Li R."/>
            <person name="Bekaert M."/>
        </authorList>
    </citation>
    <scope>NUCLEOTIDE SEQUENCE [LARGE SCALE GENOMIC DNA]</scope>
    <source>
        <strain evidence="5">wild</strain>
    </source>
</reference>
<dbReference type="InterPro" id="IPR018378">
    <property type="entry name" value="C-type_lectin_CS"/>
</dbReference>
<keyword evidence="1" id="KW-1015">Disulfide bond</keyword>
<proteinExistence type="predicted"/>
<name>A0A6J8AD45_MYTCO</name>
<dbReference type="PROSITE" id="PS50041">
    <property type="entry name" value="C_TYPE_LECTIN_2"/>
    <property type="match status" value="1"/>
</dbReference>
<feature type="transmembrane region" description="Helical" evidence="2">
    <location>
        <begin position="17"/>
        <end position="37"/>
    </location>
</feature>
<sequence length="175" mass="19633">MENTDKRTNKCTGGNRLLIIGILVFISTTMIMTGLFISLKIKSDEKDTCDIGWSLYETTCFNISTLSLSWNLAKDSCRSMDGRLAEQITEGKHAFIQQLDVEIHGTALDWLWLGGTDIDSEGNWIWDDSKKPLNLTFWRPGEPNDAGSEDCLATQTGVWNDIPCTAEKQFVCEKS</sequence>
<dbReference type="Pfam" id="PF00059">
    <property type="entry name" value="Lectin_C"/>
    <property type="match status" value="1"/>
</dbReference>
<dbReference type="InterPro" id="IPR050111">
    <property type="entry name" value="C-type_lectin/snaclec_domain"/>
</dbReference>
<dbReference type="InterPro" id="IPR001304">
    <property type="entry name" value="C-type_lectin-like"/>
</dbReference>
<keyword evidence="2" id="KW-0812">Transmembrane</keyword>
<dbReference type="AlphaFoldDB" id="A0A6J8AD45"/>
<keyword evidence="2" id="KW-1133">Transmembrane helix</keyword>
<evidence type="ECO:0000259" key="3">
    <source>
        <dbReference type="PROSITE" id="PS50041"/>
    </source>
</evidence>
<protein>
    <recommendedName>
        <fullName evidence="3">C-type lectin domain-containing protein</fullName>
    </recommendedName>
</protein>
<evidence type="ECO:0000313" key="5">
    <source>
        <dbReference type="Proteomes" id="UP000507470"/>
    </source>
</evidence>
<dbReference type="InterPro" id="IPR016186">
    <property type="entry name" value="C-type_lectin-like/link_sf"/>
</dbReference>
<evidence type="ECO:0000256" key="2">
    <source>
        <dbReference type="SAM" id="Phobius"/>
    </source>
</evidence>
<gene>
    <name evidence="4" type="ORF">MCOR_5411</name>
</gene>
<keyword evidence="2" id="KW-0472">Membrane</keyword>
<dbReference type="PANTHER" id="PTHR22803">
    <property type="entry name" value="MANNOSE, PHOSPHOLIPASE, LECTIN RECEPTOR RELATED"/>
    <property type="match status" value="1"/>
</dbReference>